<evidence type="ECO:0000313" key="2">
    <source>
        <dbReference type="Proteomes" id="UP000604243"/>
    </source>
</evidence>
<accession>A0ABQ3FSB4</accession>
<protein>
    <submittedName>
        <fullName evidence="1">Phage tail protein I</fullName>
    </submittedName>
</protein>
<dbReference type="RefSeq" id="WP_189520069.1">
    <property type="nucleotide sequence ID" value="NZ_BMZM01000006.1"/>
</dbReference>
<dbReference type="Pfam" id="PF09684">
    <property type="entry name" value="Tail_P2_I"/>
    <property type="match status" value="1"/>
</dbReference>
<reference evidence="2" key="1">
    <citation type="journal article" date="2019" name="Int. J. Syst. Evol. Microbiol.">
        <title>The Global Catalogue of Microorganisms (GCM) 10K type strain sequencing project: providing services to taxonomists for standard genome sequencing and annotation.</title>
        <authorList>
            <consortium name="The Broad Institute Genomics Platform"/>
            <consortium name="The Broad Institute Genome Sequencing Center for Infectious Disease"/>
            <person name="Wu L."/>
            <person name="Ma J."/>
        </authorList>
    </citation>
    <scope>NUCLEOTIDE SEQUENCE [LARGE SCALE GENOMIC DNA]</scope>
    <source>
        <strain evidence="2">KCTC 42082</strain>
    </source>
</reference>
<keyword evidence="2" id="KW-1185">Reference proteome</keyword>
<comment type="caution">
    <text evidence="1">The sequence shown here is derived from an EMBL/GenBank/DDBJ whole genome shotgun (WGS) entry which is preliminary data.</text>
</comment>
<gene>
    <name evidence="1" type="ORF">GCM10010082_31750</name>
</gene>
<dbReference type="Proteomes" id="UP000604243">
    <property type="component" value="Unassembled WGS sequence"/>
</dbReference>
<organism evidence="1 2">
    <name type="scientific">Kushneria pakistanensis</name>
    <dbReference type="NCBI Taxonomy" id="1508770"/>
    <lineage>
        <taxon>Bacteria</taxon>
        <taxon>Pseudomonadati</taxon>
        <taxon>Pseudomonadota</taxon>
        <taxon>Gammaproteobacteria</taxon>
        <taxon>Oceanospirillales</taxon>
        <taxon>Halomonadaceae</taxon>
        <taxon>Kushneria</taxon>
    </lineage>
</organism>
<dbReference type="EMBL" id="BMZM01000006">
    <property type="protein sequence ID" value="GHC34688.1"/>
    <property type="molecule type" value="Genomic_DNA"/>
</dbReference>
<sequence length="208" mass="23456">MAKTILPPHLSELERELDEALSRIDTVEIPIATLWDPWACPLIVLPYLAWALSVDVWRTHWSEQKKRQVVAASLDVHRAKGTRPAIRQALAAVNVDIELIEWWETEPRRQRGTFRMRASVRDEGVTEEMQDDLLAILNDTKPLTRVLEQFDVMGEVRGGLYIGAATYCGDITAVYPPTPEDMTSSGALFIGAVIETRDITTVYPLQES</sequence>
<evidence type="ECO:0000313" key="1">
    <source>
        <dbReference type="EMBL" id="GHC34688.1"/>
    </source>
</evidence>
<dbReference type="InterPro" id="IPR006521">
    <property type="entry name" value="Tail_protein_I"/>
</dbReference>
<name>A0ABQ3FSB4_9GAMM</name>
<proteinExistence type="predicted"/>
<dbReference type="NCBIfam" id="TIGR01634">
    <property type="entry name" value="tail_P2_I"/>
    <property type="match status" value="1"/>
</dbReference>